<sequence>MGTTARLLRSPHVLVGGAALCAALAGALALWPRSPDGVVDYHPPAEDICIVPPARIMAATPWDPASGLDRHAARAVPPQARCPVCGMYPARYPRWASQLIYEDGAAHFFDSPVDLLLFASEPARYDPERASATIAARYLSDYRSGGWIPADEAWLVWGSRVHGPMRGADLPAFASAQDAGAFAAEHGGEVLRFEAIDGERLAILRDSNHSH</sequence>
<accession>A0A2T4IK49</accession>
<dbReference type="RefSeq" id="WP_107491902.1">
    <property type="nucleotide sequence ID" value="NZ_PZKC01000001.1"/>
</dbReference>
<dbReference type="PANTHER" id="PTHR41247">
    <property type="entry name" value="HTH-TYPE TRANSCRIPTIONAL REPRESSOR YCNK"/>
    <property type="match status" value="1"/>
</dbReference>
<dbReference type="Gene3D" id="3.30.70.2050">
    <property type="match status" value="1"/>
</dbReference>
<dbReference type="PANTHER" id="PTHR41247:SF1">
    <property type="entry name" value="HTH-TYPE TRANSCRIPTIONAL REPRESSOR YCNK"/>
    <property type="match status" value="1"/>
</dbReference>
<protein>
    <recommendedName>
        <fullName evidence="3">Nitrous oxide reductase accessory protein NosL</fullName>
    </recommendedName>
</protein>
<comment type="caution">
    <text evidence="1">The sequence shown here is derived from an EMBL/GenBank/DDBJ whole genome shotgun (WGS) entry which is preliminary data.</text>
</comment>
<gene>
    <name evidence="1" type="ORF">C8261_01645</name>
</gene>
<dbReference type="Proteomes" id="UP000241193">
    <property type="component" value="Unassembled WGS sequence"/>
</dbReference>
<reference evidence="1 2" key="2">
    <citation type="submission" date="2018-04" db="EMBL/GenBank/DDBJ databases">
        <title>Thauera lacus sp. nov., isolated from an saline lake in Inner Mongolia, China.</title>
        <authorList>
            <person name="Liang Q.-Y."/>
        </authorList>
    </citation>
    <scope>NUCLEOTIDE SEQUENCE [LARGE SCALE GENOMIC DNA]</scope>
    <source>
        <strain evidence="1 2">D20</strain>
    </source>
</reference>
<evidence type="ECO:0000313" key="2">
    <source>
        <dbReference type="Proteomes" id="UP000241193"/>
    </source>
</evidence>
<proteinExistence type="predicted"/>
<dbReference type="EMBL" id="PZKC01000001">
    <property type="protein sequence ID" value="PTD98142.1"/>
    <property type="molecule type" value="Genomic_DNA"/>
</dbReference>
<dbReference type="OrthoDB" id="982633at2"/>
<keyword evidence="2" id="KW-1185">Reference proteome</keyword>
<dbReference type="AlphaFoldDB" id="A0A2T4IK49"/>
<dbReference type="SUPFAM" id="SSF160387">
    <property type="entry name" value="NosL/MerB-like"/>
    <property type="match status" value="1"/>
</dbReference>
<evidence type="ECO:0008006" key="3">
    <source>
        <dbReference type="Google" id="ProtNLM"/>
    </source>
</evidence>
<evidence type="ECO:0000313" key="1">
    <source>
        <dbReference type="EMBL" id="PTD98142.1"/>
    </source>
</evidence>
<dbReference type="Pfam" id="PF05573">
    <property type="entry name" value="NosL"/>
    <property type="match status" value="1"/>
</dbReference>
<organism evidence="1 2">
    <name type="scientific">Pseudothauera lacus</name>
    <dbReference type="NCBI Taxonomy" id="2136175"/>
    <lineage>
        <taxon>Bacteria</taxon>
        <taxon>Pseudomonadati</taxon>
        <taxon>Pseudomonadota</taxon>
        <taxon>Betaproteobacteria</taxon>
        <taxon>Rhodocyclales</taxon>
        <taxon>Zoogloeaceae</taxon>
        <taxon>Pseudothauera</taxon>
    </lineage>
</organism>
<dbReference type="InterPro" id="IPR008719">
    <property type="entry name" value="N2O_reductase_NosL"/>
</dbReference>
<name>A0A2T4IK49_9RHOO</name>
<reference evidence="1 2" key="1">
    <citation type="submission" date="2018-03" db="EMBL/GenBank/DDBJ databases">
        <authorList>
            <person name="Keele B.F."/>
        </authorList>
    </citation>
    <scope>NUCLEOTIDE SEQUENCE [LARGE SCALE GENOMIC DNA]</scope>
    <source>
        <strain evidence="1 2">D20</strain>
    </source>
</reference>